<dbReference type="InterPro" id="IPR014752">
    <property type="entry name" value="Arrestin-like_C"/>
</dbReference>
<dbReference type="InterPro" id="IPR011022">
    <property type="entry name" value="Arrestin_C-like"/>
</dbReference>
<reference evidence="2 3" key="1">
    <citation type="submission" date="2023-04" db="EMBL/GenBank/DDBJ databases">
        <title>Genome of Basidiobolus ranarum AG-B5.</title>
        <authorList>
            <person name="Stajich J.E."/>
            <person name="Carter-House D."/>
            <person name="Gryganskyi A."/>
        </authorList>
    </citation>
    <scope>NUCLEOTIDE SEQUENCE [LARGE SCALE GENOMIC DNA]</scope>
    <source>
        <strain evidence="2 3">AG-B5</strain>
    </source>
</reference>
<dbReference type="Pfam" id="PF02752">
    <property type="entry name" value="Arrestin_C"/>
    <property type="match status" value="1"/>
</dbReference>
<protein>
    <recommendedName>
        <fullName evidence="1">Arrestin C-terminal-like domain-containing protein</fullName>
    </recommendedName>
</protein>
<dbReference type="SUPFAM" id="SSF81296">
    <property type="entry name" value="E set domains"/>
    <property type="match status" value="1"/>
</dbReference>
<name>A0ABR2VXR2_9FUNG</name>
<dbReference type="PANTHER" id="PTHR11188:SF17">
    <property type="entry name" value="FI21816P1"/>
    <property type="match status" value="1"/>
</dbReference>
<evidence type="ECO:0000259" key="1">
    <source>
        <dbReference type="SMART" id="SM01017"/>
    </source>
</evidence>
<sequence length="328" mass="37127">MEASTQSPLEILLYEDTLTMHGSPEQSVGCALRGAVCVNMLKNTRVKSISLRLKGTLKLKMTSDMPRKEQILVDENWPILEASNTLHTLSSSQHRYDFEFPLSGKIPESVKVSHGKIFYKLYAILERPGFHRTLKASCPLTIYRAPLPISWDFPETATTIITGTWASRMYYEAAIPTNTFAPGEVFPVTFHFYMTDPHLEVDRIQSSMREYTIYRSASFIRPSVQSKKLSNLVQDYSRPENVNNWEVSILVQVPDCVKSDCGPNHIEVSHKLVVKFCISRGGMILDTVIHRFSIVVQPFEFNEVLLPPPAYNGLGPADELPPIYEIQS</sequence>
<dbReference type="InterPro" id="IPR050357">
    <property type="entry name" value="Arrestin_domain-protein"/>
</dbReference>
<dbReference type="InterPro" id="IPR011021">
    <property type="entry name" value="Arrestin-like_N"/>
</dbReference>
<gene>
    <name evidence="2" type="ORF">K7432_009056</name>
</gene>
<evidence type="ECO:0000313" key="2">
    <source>
        <dbReference type="EMBL" id="KAK9709429.1"/>
    </source>
</evidence>
<proteinExistence type="predicted"/>
<feature type="domain" description="Arrestin C-terminal-like" evidence="1">
    <location>
        <begin position="165"/>
        <end position="299"/>
    </location>
</feature>
<dbReference type="Gene3D" id="2.60.40.640">
    <property type="match status" value="1"/>
</dbReference>
<keyword evidence="3" id="KW-1185">Reference proteome</keyword>
<comment type="caution">
    <text evidence="2">The sequence shown here is derived from an EMBL/GenBank/DDBJ whole genome shotgun (WGS) entry which is preliminary data.</text>
</comment>
<dbReference type="InterPro" id="IPR014756">
    <property type="entry name" value="Ig_E-set"/>
</dbReference>
<dbReference type="EMBL" id="JASJQH010007411">
    <property type="protein sequence ID" value="KAK9709429.1"/>
    <property type="molecule type" value="Genomic_DNA"/>
</dbReference>
<organism evidence="2 3">
    <name type="scientific">Basidiobolus ranarum</name>
    <dbReference type="NCBI Taxonomy" id="34480"/>
    <lineage>
        <taxon>Eukaryota</taxon>
        <taxon>Fungi</taxon>
        <taxon>Fungi incertae sedis</taxon>
        <taxon>Zoopagomycota</taxon>
        <taxon>Entomophthoromycotina</taxon>
        <taxon>Basidiobolomycetes</taxon>
        <taxon>Basidiobolales</taxon>
        <taxon>Basidiobolaceae</taxon>
        <taxon>Basidiobolus</taxon>
    </lineage>
</organism>
<dbReference type="Pfam" id="PF00339">
    <property type="entry name" value="Arrestin_N"/>
    <property type="match status" value="1"/>
</dbReference>
<dbReference type="SMART" id="SM01017">
    <property type="entry name" value="Arrestin_C"/>
    <property type="match status" value="1"/>
</dbReference>
<accession>A0ABR2VXR2</accession>
<dbReference type="Proteomes" id="UP001479436">
    <property type="component" value="Unassembled WGS sequence"/>
</dbReference>
<dbReference type="PANTHER" id="PTHR11188">
    <property type="entry name" value="ARRESTIN DOMAIN CONTAINING PROTEIN"/>
    <property type="match status" value="1"/>
</dbReference>
<evidence type="ECO:0000313" key="3">
    <source>
        <dbReference type="Proteomes" id="UP001479436"/>
    </source>
</evidence>